<dbReference type="Pfam" id="PF00534">
    <property type="entry name" value="Glycos_transf_1"/>
    <property type="match status" value="1"/>
</dbReference>
<feature type="domain" description="Glycosyl transferase family 1" evidence="2">
    <location>
        <begin position="254"/>
        <end position="352"/>
    </location>
</feature>
<sequence>MSEKKINLVIDASNIKVGGGVQVALSFIDYLLHNSDSFNISYIVSSSVYEQIKNKEIIDKYWVINTGIYTLNPLSKSRREIRNILSKEKDSIVFTIFGPNFWGKHEHHVVGFANAWVVSPDTIAYKKFGFFKRLLVRLKNIILGCLLYDYKRHYITETSDVRERFITKFKANPKKITVIPNALPYMYSSDLVMETTSQMTSYSGYFKFLTIAANYPHKNLQVIENVGRVLENCGSKFVFFVTIPEDEYSKFSEGFKKYTHNLGVIPVEKCPEYYSSADAFFLPTLLECFTVSYLEAMFCSIPILTSDFDFSREVCKDSAIYFDPESPIDIAEKLLEVINDESLRVDLVKKGKCQLLNHLTNEERSKRYLDVLKKIGMNNV</sequence>
<keyword evidence="1" id="KW-0808">Transferase</keyword>
<accession>A0A5P5X652</accession>
<gene>
    <name evidence="3" type="primary">wfgA</name>
</gene>
<proteinExistence type="predicted"/>
<dbReference type="Gene3D" id="3.40.50.2000">
    <property type="entry name" value="Glycogen Phosphorylase B"/>
    <property type="match status" value="2"/>
</dbReference>
<dbReference type="SUPFAM" id="SSF53756">
    <property type="entry name" value="UDP-Glycosyltransferase/glycogen phosphorylase"/>
    <property type="match status" value="1"/>
</dbReference>
<dbReference type="PANTHER" id="PTHR46401">
    <property type="entry name" value="GLYCOSYLTRANSFERASE WBBK-RELATED"/>
    <property type="match status" value="1"/>
</dbReference>
<dbReference type="GO" id="GO:0009103">
    <property type="term" value="P:lipopolysaccharide biosynthetic process"/>
    <property type="evidence" value="ECO:0007669"/>
    <property type="project" value="TreeGrafter"/>
</dbReference>
<dbReference type="GO" id="GO:0016757">
    <property type="term" value="F:glycosyltransferase activity"/>
    <property type="evidence" value="ECO:0007669"/>
    <property type="project" value="InterPro"/>
</dbReference>
<protein>
    <submittedName>
        <fullName evidence="3">WfgA</fullName>
    </submittedName>
</protein>
<organism evidence="3">
    <name type="scientific">Vibrio parahaemolyticus</name>
    <dbReference type="NCBI Taxonomy" id="670"/>
    <lineage>
        <taxon>Bacteria</taxon>
        <taxon>Pseudomonadati</taxon>
        <taxon>Pseudomonadota</taxon>
        <taxon>Gammaproteobacteria</taxon>
        <taxon>Vibrionales</taxon>
        <taxon>Vibrionaceae</taxon>
        <taxon>Vibrio</taxon>
    </lineage>
</organism>
<name>A0A5P5X652_VIBPH</name>
<evidence type="ECO:0000259" key="2">
    <source>
        <dbReference type="Pfam" id="PF00534"/>
    </source>
</evidence>
<dbReference type="PANTHER" id="PTHR46401:SF2">
    <property type="entry name" value="GLYCOSYLTRANSFERASE WBBK-RELATED"/>
    <property type="match status" value="1"/>
</dbReference>
<dbReference type="RefSeq" id="WP_029797885.1">
    <property type="nucleotide sequence ID" value="NZ_JAKNOD010000007.1"/>
</dbReference>
<dbReference type="InterPro" id="IPR001296">
    <property type="entry name" value="Glyco_trans_1"/>
</dbReference>
<dbReference type="EMBL" id="MK503854">
    <property type="protein sequence ID" value="QFF90721.1"/>
    <property type="molecule type" value="Genomic_DNA"/>
</dbReference>
<evidence type="ECO:0000313" key="3">
    <source>
        <dbReference type="EMBL" id="QFF90721.1"/>
    </source>
</evidence>
<reference evidence="3" key="1">
    <citation type="submission" date="2019-02" db="EMBL/GenBank/DDBJ databases">
        <authorList>
            <person name="Pang Y."/>
        </authorList>
    </citation>
    <scope>NUCLEOTIDE SEQUENCE</scope>
    <source>
        <strain evidence="3">G3498</strain>
    </source>
</reference>
<dbReference type="AlphaFoldDB" id="A0A5P5X652"/>
<evidence type="ECO:0000256" key="1">
    <source>
        <dbReference type="ARBA" id="ARBA00022679"/>
    </source>
</evidence>